<accession>A0ABW1TUD3</accession>
<dbReference type="InterPro" id="IPR001610">
    <property type="entry name" value="PAC"/>
</dbReference>
<protein>
    <recommendedName>
        <fullName evidence="2">histidine kinase</fullName>
        <ecNumber evidence="2">2.7.13.3</ecNumber>
    </recommendedName>
</protein>
<name>A0ABW1TUD3_9BURK</name>
<dbReference type="SUPFAM" id="SSF47384">
    <property type="entry name" value="Homodimeric domain of signal transducing histidine kinase"/>
    <property type="match status" value="1"/>
</dbReference>
<comment type="caution">
    <text evidence="12">The sequence shown here is derived from an EMBL/GenBank/DDBJ whole genome shotgun (WGS) entry which is preliminary data.</text>
</comment>
<feature type="transmembrane region" description="Helical" evidence="8">
    <location>
        <begin position="213"/>
        <end position="235"/>
    </location>
</feature>
<dbReference type="InterPro" id="IPR000700">
    <property type="entry name" value="PAS-assoc_C"/>
</dbReference>
<dbReference type="PROSITE" id="PS50109">
    <property type="entry name" value="HIS_KIN"/>
    <property type="match status" value="1"/>
</dbReference>
<dbReference type="SUPFAM" id="SSF55874">
    <property type="entry name" value="ATPase domain of HSP90 chaperone/DNA topoisomerase II/histidine kinase"/>
    <property type="match status" value="1"/>
</dbReference>
<dbReference type="PRINTS" id="PR00344">
    <property type="entry name" value="BCTRLSENSOR"/>
</dbReference>
<dbReference type="SMART" id="SM00387">
    <property type="entry name" value="HATPase_c"/>
    <property type="match status" value="1"/>
</dbReference>
<dbReference type="SMART" id="SM00388">
    <property type="entry name" value="HisKA"/>
    <property type="match status" value="1"/>
</dbReference>
<dbReference type="Pfam" id="PF00512">
    <property type="entry name" value="HisKA"/>
    <property type="match status" value="1"/>
</dbReference>
<dbReference type="Gene3D" id="3.30.565.10">
    <property type="entry name" value="Histidine kinase-like ATPase, C-terminal domain"/>
    <property type="match status" value="1"/>
</dbReference>
<dbReference type="Pfam" id="PF02518">
    <property type="entry name" value="HATPase_c"/>
    <property type="match status" value="1"/>
</dbReference>
<keyword evidence="5" id="KW-0418">Kinase</keyword>
<proteinExistence type="predicted"/>
<dbReference type="InterPro" id="IPR000014">
    <property type="entry name" value="PAS"/>
</dbReference>
<feature type="transmembrane region" description="Helical" evidence="8">
    <location>
        <begin position="183"/>
        <end position="201"/>
    </location>
</feature>
<dbReference type="InterPro" id="IPR005467">
    <property type="entry name" value="His_kinase_dom"/>
</dbReference>
<keyword evidence="8" id="KW-1133">Transmembrane helix</keyword>
<sequence>MQHYPSPPLFVRWLDRPVFAWLKQAFLPLLMWVLMLVLALVSGPALAQPGQMSIGQAGRYMLSEFYTVLEDKTAQLGFEDVLQSEAQARFKPVTPGASATNFGLSRSAFWLRITLNTQPEAPASWLLEVAYPPLDEIELYVSNPAGGFDRQLGGDSRPFSSRIVPHRNHVLPVTLQPGKASTLYMRVASLGTLAAPVRLWQPAALWAHDQSEYSVLSLYFGLLIGLFFYNLLLFVSLRDRVYLYYVLFVAWIAISQAALTGLGTQFLWPDWPWWVRVAVAASNATSGVFGILFARDFLSSRITMPRLDRFLQLQVALWLLTLAAALLLPYVIAVWLVTVLSGITVTSLVLVGILSVRKKHPGAIYFLVAWAVLLLGVACLALHNTGFLPTNALTTNAMMIGSALEMVLLSFGLANRINVAIAEKEQAQASSQVEHAMVEALSESQERYRAVLQERETILATSNVGIVFLTPQGRFRWANQATLEIFGATQLQATSMEPFYQSREEYLRVGGEVAACIAHGEVYQTEIQMRRLDGSLIWISLSGKAVVTRDLAQGTVWVMMNITQRKALEAELLRTSSEREAILNSALVGIVLSVARRHEWVNEKFAQMMGYPRAEMIGQSSAAYHLSRQDWEQFGREASEALVSSGTFTAERQLRRRNGEGFWVQMGGSCIRPNDPESGVIWTFLDITQRKKSEEKTREALEQQRELNELRSRFVAMTSHEFRTPLSSILSAQELLKHYGDRLPESEKADILEGISVGVHRMMRMLDRVLLIGKADAQMLEFMPKPLDLKPLFHELLEEARAQQPGTPCKVGVEFARGMSEGVYDEKLLRHIFGNLLSNAIKYSPQGGEVRFEVSIEPGHSVFVVSDQGIGIPSDEVGHLFESFHRASNVGAISGTGLGLAIVKNAVTVHGGTVEVDSRAGQGTRFTVWLPAG</sequence>
<dbReference type="CDD" id="cd00082">
    <property type="entry name" value="HisKA"/>
    <property type="match status" value="1"/>
</dbReference>
<organism evidence="12 13">
    <name type="scientific">Polaromonas aquatica</name>
    <dbReference type="NCBI Taxonomy" id="332657"/>
    <lineage>
        <taxon>Bacteria</taxon>
        <taxon>Pseudomonadati</taxon>
        <taxon>Pseudomonadota</taxon>
        <taxon>Betaproteobacteria</taxon>
        <taxon>Burkholderiales</taxon>
        <taxon>Comamonadaceae</taxon>
        <taxon>Polaromonas</taxon>
    </lineage>
</organism>
<dbReference type="InterPro" id="IPR035965">
    <property type="entry name" value="PAS-like_dom_sf"/>
</dbReference>
<evidence type="ECO:0000256" key="5">
    <source>
        <dbReference type="ARBA" id="ARBA00022777"/>
    </source>
</evidence>
<dbReference type="Pfam" id="PF07696">
    <property type="entry name" value="7TMR-DISMED2"/>
    <property type="match status" value="1"/>
</dbReference>
<dbReference type="EC" id="2.7.13.3" evidence="2"/>
<dbReference type="InterPro" id="IPR013656">
    <property type="entry name" value="PAS_4"/>
</dbReference>
<dbReference type="Pfam" id="PF13426">
    <property type="entry name" value="PAS_9"/>
    <property type="match status" value="1"/>
</dbReference>
<evidence type="ECO:0000256" key="2">
    <source>
        <dbReference type="ARBA" id="ARBA00012438"/>
    </source>
</evidence>
<evidence type="ECO:0000256" key="6">
    <source>
        <dbReference type="ARBA" id="ARBA00023012"/>
    </source>
</evidence>
<evidence type="ECO:0000259" key="11">
    <source>
        <dbReference type="PROSITE" id="PS50113"/>
    </source>
</evidence>
<evidence type="ECO:0000256" key="3">
    <source>
        <dbReference type="ARBA" id="ARBA00022553"/>
    </source>
</evidence>
<evidence type="ECO:0000259" key="10">
    <source>
        <dbReference type="PROSITE" id="PS50112"/>
    </source>
</evidence>
<evidence type="ECO:0000313" key="13">
    <source>
        <dbReference type="Proteomes" id="UP001596270"/>
    </source>
</evidence>
<feature type="transmembrane region" description="Helical" evidence="8">
    <location>
        <begin position="25"/>
        <end position="47"/>
    </location>
</feature>
<keyword evidence="7" id="KW-0175">Coiled coil</keyword>
<dbReference type="InterPro" id="IPR003594">
    <property type="entry name" value="HATPase_dom"/>
</dbReference>
<keyword evidence="3" id="KW-0597">Phosphoprotein</keyword>
<reference evidence="13" key="1">
    <citation type="journal article" date="2019" name="Int. J. Syst. Evol. Microbiol.">
        <title>The Global Catalogue of Microorganisms (GCM) 10K type strain sequencing project: providing services to taxonomists for standard genome sequencing and annotation.</title>
        <authorList>
            <consortium name="The Broad Institute Genomics Platform"/>
            <consortium name="The Broad Institute Genome Sequencing Center for Infectious Disease"/>
            <person name="Wu L."/>
            <person name="Ma J."/>
        </authorList>
    </citation>
    <scope>NUCLEOTIDE SEQUENCE [LARGE SCALE GENOMIC DNA]</scope>
    <source>
        <strain evidence="13">CCUG 39402</strain>
    </source>
</reference>
<feature type="transmembrane region" description="Helical" evidence="8">
    <location>
        <begin position="334"/>
        <end position="356"/>
    </location>
</feature>
<dbReference type="InterPro" id="IPR011623">
    <property type="entry name" value="7TMR_DISM_rcpt_extracell_dom1"/>
</dbReference>
<dbReference type="Gene3D" id="1.10.287.130">
    <property type="match status" value="1"/>
</dbReference>
<gene>
    <name evidence="12" type="ORF">ACFQND_04715</name>
</gene>
<dbReference type="SMART" id="SM00091">
    <property type="entry name" value="PAS"/>
    <property type="match status" value="2"/>
</dbReference>
<feature type="coiled-coil region" evidence="7">
    <location>
        <begin position="684"/>
        <end position="713"/>
    </location>
</feature>
<dbReference type="PROSITE" id="PS50112">
    <property type="entry name" value="PAS"/>
    <property type="match status" value="1"/>
</dbReference>
<keyword evidence="8" id="KW-0812">Transmembrane</keyword>
<keyword evidence="4" id="KW-0808">Transferase</keyword>
<dbReference type="Gene3D" id="3.30.450.20">
    <property type="entry name" value="PAS domain"/>
    <property type="match status" value="2"/>
</dbReference>
<feature type="transmembrane region" description="Helical" evidence="8">
    <location>
        <begin position="363"/>
        <end position="383"/>
    </location>
</feature>
<feature type="transmembrane region" description="Helical" evidence="8">
    <location>
        <begin position="310"/>
        <end position="328"/>
    </location>
</feature>
<feature type="domain" description="PAC" evidence="11">
    <location>
        <begin position="648"/>
        <end position="699"/>
    </location>
</feature>
<dbReference type="Gene3D" id="2.60.40.2380">
    <property type="match status" value="1"/>
</dbReference>
<feature type="domain" description="PAS" evidence="10">
    <location>
        <begin position="601"/>
        <end position="645"/>
    </location>
</feature>
<keyword evidence="13" id="KW-1185">Reference proteome</keyword>
<dbReference type="PANTHER" id="PTHR43711:SF26">
    <property type="entry name" value="SENSOR HISTIDINE KINASE RCSC"/>
    <property type="match status" value="1"/>
</dbReference>
<dbReference type="PANTHER" id="PTHR43711">
    <property type="entry name" value="TWO-COMPONENT HISTIDINE KINASE"/>
    <property type="match status" value="1"/>
</dbReference>
<evidence type="ECO:0000313" key="12">
    <source>
        <dbReference type="EMBL" id="MFC6280529.1"/>
    </source>
</evidence>
<dbReference type="EMBL" id="JBHSRS010000013">
    <property type="protein sequence ID" value="MFC6280529.1"/>
    <property type="molecule type" value="Genomic_DNA"/>
</dbReference>
<dbReference type="NCBIfam" id="TIGR00229">
    <property type="entry name" value="sensory_box"/>
    <property type="match status" value="2"/>
</dbReference>
<dbReference type="CDD" id="cd00075">
    <property type="entry name" value="HATPase"/>
    <property type="match status" value="1"/>
</dbReference>
<dbReference type="InterPro" id="IPR003661">
    <property type="entry name" value="HisK_dim/P_dom"/>
</dbReference>
<evidence type="ECO:0000256" key="7">
    <source>
        <dbReference type="SAM" id="Coils"/>
    </source>
</evidence>
<feature type="domain" description="PAC" evidence="11">
    <location>
        <begin position="523"/>
        <end position="574"/>
    </location>
</feature>
<dbReference type="Pfam" id="PF07695">
    <property type="entry name" value="7TMR-DISM_7TM"/>
    <property type="match status" value="1"/>
</dbReference>
<dbReference type="Proteomes" id="UP001596270">
    <property type="component" value="Unassembled WGS sequence"/>
</dbReference>
<feature type="transmembrane region" description="Helical" evidence="8">
    <location>
        <begin position="273"/>
        <end position="298"/>
    </location>
</feature>
<keyword evidence="8" id="KW-0472">Membrane</keyword>
<feature type="domain" description="Histidine kinase" evidence="9">
    <location>
        <begin position="717"/>
        <end position="933"/>
    </location>
</feature>
<evidence type="ECO:0000256" key="4">
    <source>
        <dbReference type="ARBA" id="ARBA00022679"/>
    </source>
</evidence>
<dbReference type="Pfam" id="PF08448">
    <property type="entry name" value="PAS_4"/>
    <property type="match status" value="1"/>
</dbReference>
<evidence type="ECO:0000256" key="8">
    <source>
        <dbReference type="SAM" id="Phobius"/>
    </source>
</evidence>
<comment type="catalytic activity">
    <reaction evidence="1">
        <text>ATP + protein L-histidine = ADP + protein N-phospho-L-histidine.</text>
        <dbReference type="EC" id="2.7.13.3"/>
    </reaction>
</comment>
<dbReference type="InterPro" id="IPR036890">
    <property type="entry name" value="HATPase_C_sf"/>
</dbReference>
<dbReference type="InterPro" id="IPR050736">
    <property type="entry name" value="Sensor_HK_Regulatory"/>
</dbReference>
<dbReference type="InterPro" id="IPR036097">
    <property type="entry name" value="HisK_dim/P_sf"/>
</dbReference>
<dbReference type="InterPro" id="IPR004358">
    <property type="entry name" value="Sig_transdc_His_kin-like_C"/>
</dbReference>
<dbReference type="PROSITE" id="PS50113">
    <property type="entry name" value="PAC"/>
    <property type="match status" value="2"/>
</dbReference>
<keyword evidence="6" id="KW-0902">Two-component regulatory system</keyword>
<evidence type="ECO:0000256" key="1">
    <source>
        <dbReference type="ARBA" id="ARBA00000085"/>
    </source>
</evidence>
<dbReference type="CDD" id="cd00130">
    <property type="entry name" value="PAS"/>
    <property type="match status" value="2"/>
</dbReference>
<evidence type="ECO:0000259" key="9">
    <source>
        <dbReference type="PROSITE" id="PS50109"/>
    </source>
</evidence>
<dbReference type="SUPFAM" id="SSF55785">
    <property type="entry name" value="PYP-like sensor domain (PAS domain)"/>
    <property type="match status" value="2"/>
</dbReference>
<dbReference type="InterPro" id="IPR011622">
    <property type="entry name" value="7TMR_DISM_rcpt_extracell_dom2"/>
</dbReference>
<feature type="transmembrane region" description="Helical" evidence="8">
    <location>
        <begin position="242"/>
        <end position="267"/>
    </location>
</feature>
<dbReference type="SMART" id="SM00086">
    <property type="entry name" value="PAC"/>
    <property type="match status" value="2"/>
</dbReference>